<dbReference type="Gene3D" id="3.30.70.270">
    <property type="match status" value="2"/>
</dbReference>
<proteinExistence type="predicted"/>
<gene>
    <name evidence="5" type="ORF">QYE76_010256</name>
</gene>
<organism evidence="5 6">
    <name type="scientific">Lolium multiflorum</name>
    <name type="common">Italian ryegrass</name>
    <name type="synonym">Lolium perenne subsp. multiflorum</name>
    <dbReference type="NCBI Taxonomy" id="4521"/>
    <lineage>
        <taxon>Eukaryota</taxon>
        <taxon>Viridiplantae</taxon>
        <taxon>Streptophyta</taxon>
        <taxon>Embryophyta</taxon>
        <taxon>Tracheophyta</taxon>
        <taxon>Spermatophyta</taxon>
        <taxon>Magnoliopsida</taxon>
        <taxon>Liliopsida</taxon>
        <taxon>Poales</taxon>
        <taxon>Poaceae</taxon>
        <taxon>BOP clade</taxon>
        <taxon>Pooideae</taxon>
        <taxon>Poodae</taxon>
        <taxon>Poeae</taxon>
        <taxon>Poeae Chloroplast Group 2 (Poeae type)</taxon>
        <taxon>Loliodinae</taxon>
        <taxon>Loliinae</taxon>
        <taxon>Lolium</taxon>
    </lineage>
</organism>
<dbReference type="AlphaFoldDB" id="A0AAD8X4G8"/>
<dbReference type="CDD" id="cd01647">
    <property type="entry name" value="RT_LTR"/>
    <property type="match status" value="1"/>
</dbReference>
<dbReference type="InterPro" id="IPR002156">
    <property type="entry name" value="RNaseH_domain"/>
</dbReference>
<dbReference type="InterPro" id="IPR012337">
    <property type="entry name" value="RNaseH-like_sf"/>
</dbReference>
<reference evidence="5" key="1">
    <citation type="submission" date="2023-07" db="EMBL/GenBank/DDBJ databases">
        <title>A chromosome-level genome assembly of Lolium multiflorum.</title>
        <authorList>
            <person name="Chen Y."/>
            <person name="Copetti D."/>
            <person name="Kolliker R."/>
            <person name="Studer B."/>
        </authorList>
    </citation>
    <scope>NUCLEOTIDE SEQUENCE</scope>
    <source>
        <strain evidence="5">02402/16</strain>
        <tissue evidence="5">Leaf</tissue>
    </source>
</reference>
<dbReference type="Proteomes" id="UP001231189">
    <property type="component" value="Unassembled WGS sequence"/>
</dbReference>
<feature type="compositionally biased region" description="Low complexity" evidence="1">
    <location>
        <begin position="617"/>
        <end position="635"/>
    </location>
</feature>
<dbReference type="Gene3D" id="3.30.420.10">
    <property type="entry name" value="Ribonuclease H-like superfamily/Ribonuclease H"/>
    <property type="match status" value="1"/>
</dbReference>
<evidence type="ECO:0000313" key="5">
    <source>
        <dbReference type="EMBL" id="KAK1693559.1"/>
    </source>
</evidence>
<name>A0AAD8X4G8_LOLMU</name>
<feature type="region of interest" description="Disordered" evidence="1">
    <location>
        <begin position="769"/>
        <end position="802"/>
    </location>
</feature>
<dbReference type="InterPro" id="IPR043502">
    <property type="entry name" value="DNA/RNA_pol_sf"/>
</dbReference>
<dbReference type="Gene3D" id="3.10.10.10">
    <property type="entry name" value="HIV Type 1 Reverse Transcriptase, subunit A, domain 1"/>
    <property type="match status" value="1"/>
</dbReference>
<evidence type="ECO:0000259" key="2">
    <source>
        <dbReference type="Pfam" id="PF00078"/>
    </source>
</evidence>
<evidence type="ECO:0000256" key="1">
    <source>
        <dbReference type="SAM" id="MobiDB-lite"/>
    </source>
</evidence>
<dbReference type="Pfam" id="PF17919">
    <property type="entry name" value="RT_RNaseH_2"/>
    <property type="match status" value="1"/>
</dbReference>
<feature type="domain" description="Reverse transcriptase/retrotransposon-derived protein RNase H-like" evidence="4">
    <location>
        <begin position="287"/>
        <end position="369"/>
    </location>
</feature>
<evidence type="ECO:0000259" key="3">
    <source>
        <dbReference type="Pfam" id="PF13456"/>
    </source>
</evidence>
<dbReference type="InterPro" id="IPR041577">
    <property type="entry name" value="RT_RNaseH_2"/>
</dbReference>
<dbReference type="CDD" id="cd09279">
    <property type="entry name" value="RNase_HI_like"/>
    <property type="match status" value="1"/>
</dbReference>
<feature type="compositionally biased region" description="Low complexity" evidence="1">
    <location>
        <begin position="781"/>
        <end position="792"/>
    </location>
</feature>
<feature type="domain" description="Reverse transcriptase" evidence="2">
    <location>
        <begin position="66"/>
        <end position="222"/>
    </location>
</feature>
<dbReference type="PANTHER" id="PTHR24559:SF444">
    <property type="entry name" value="REVERSE TRANSCRIPTASE DOMAIN-CONTAINING PROTEIN"/>
    <property type="match status" value="1"/>
</dbReference>
<feature type="region of interest" description="Disordered" evidence="1">
    <location>
        <begin position="582"/>
        <end position="651"/>
    </location>
</feature>
<dbReference type="InterPro" id="IPR036397">
    <property type="entry name" value="RNaseH_sf"/>
</dbReference>
<dbReference type="GO" id="GO:0003676">
    <property type="term" value="F:nucleic acid binding"/>
    <property type="evidence" value="ECO:0007669"/>
    <property type="project" value="InterPro"/>
</dbReference>
<protein>
    <submittedName>
        <fullName evidence="5">Uncharacterized protein</fullName>
    </submittedName>
</protein>
<dbReference type="PANTHER" id="PTHR24559">
    <property type="entry name" value="TRANSPOSON TY3-I GAG-POL POLYPROTEIN"/>
    <property type="match status" value="1"/>
</dbReference>
<feature type="domain" description="RNase H type-1" evidence="3">
    <location>
        <begin position="438"/>
        <end position="555"/>
    </location>
</feature>
<dbReference type="GO" id="GO:0004523">
    <property type="term" value="F:RNA-DNA hybrid ribonuclease activity"/>
    <property type="evidence" value="ECO:0007669"/>
    <property type="project" value="InterPro"/>
</dbReference>
<dbReference type="EMBL" id="JAUUTY010000001">
    <property type="protein sequence ID" value="KAK1693559.1"/>
    <property type="molecule type" value="Genomic_DNA"/>
</dbReference>
<sequence length="802" mass="87620">MPGVPRELAEHHLHVRPEAKPVKQPLRRFAEERRKAIGEEIARLLAAGFIMEVLHPDWLANPVLVLKKNGSWRMCIDYTSLNKACPKDPFPLPRIDQVIDSTAGCELLSFLDAYSGYHQIPLNPADQIKTSFITPYGAYCYTTMPFGLKNAGATYQRCMQKCLQDQIGRNVHAYVDDVVVKTKEMPTLLDDRETFTNLRRFRMKLNPAKCTFGVPAGQLLGYLVSQRGIEANPEKISAIEKMELPQCLKDVQKFTGCLASLSRFVSRLGEKALPMYQLLKKSDKFVWSPQADEAFRDLKRVLSTAPILASPASMEPMLLYIAATNRVVSVVLVVERKEAGKEQSVQRPVYYLEVLSQSKQNYPHYQKVVATAPLAEIIGSKDANGRVAKWALELAAHTILYEPRTAIKSQILADFFVDWAEMQYLPPVPDSTHWKLHFDGSKMRNGLGAGIVVTSPKGDRLDYVLQIHFAASNNVAEYEALIHGLKLAKEIGVRRILCFGDSDLVIQQASGDWDAKDANMASYRFHVQQLSGFFDGCEFHHVPRANNEAADALSKIGSTRQAIPPGVALAILKKPSIIPSPDSDSIFVPADPGASQPNPGAKSGASQPNPPAPQPNPGASQSNPGASQPNSGASQPNPPAPQPNPATMQSNPEAPKMEALVVEVAPNHHRVWGRRYGLCEFPQELVGTTVISRMATGHGPVLRLHPGMLGTAATPRRVRPAVLAPAAAVPLVHSSPPASAPTLNSGWIPTCWPPPLFLGACVPAPLPPNRFNTPRQTEHGTSSASPLATASLEELDRDSPSP</sequence>
<dbReference type="InterPro" id="IPR053134">
    <property type="entry name" value="RNA-dir_DNA_polymerase"/>
</dbReference>
<comment type="caution">
    <text evidence="5">The sequence shown here is derived from an EMBL/GenBank/DDBJ whole genome shotgun (WGS) entry which is preliminary data.</text>
</comment>
<dbReference type="InterPro" id="IPR000477">
    <property type="entry name" value="RT_dom"/>
</dbReference>
<dbReference type="Pfam" id="PF13456">
    <property type="entry name" value="RVT_3"/>
    <property type="match status" value="1"/>
</dbReference>
<evidence type="ECO:0000313" key="6">
    <source>
        <dbReference type="Proteomes" id="UP001231189"/>
    </source>
</evidence>
<keyword evidence="6" id="KW-1185">Reference proteome</keyword>
<evidence type="ECO:0000259" key="4">
    <source>
        <dbReference type="Pfam" id="PF17919"/>
    </source>
</evidence>
<dbReference type="Pfam" id="PF00078">
    <property type="entry name" value="RVT_1"/>
    <property type="match status" value="1"/>
</dbReference>
<dbReference type="SUPFAM" id="SSF53098">
    <property type="entry name" value="Ribonuclease H-like"/>
    <property type="match status" value="1"/>
</dbReference>
<dbReference type="SUPFAM" id="SSF56672">
    <property type="entry name" value="DNA/RNA polymerases"/>
    <property type="match status" value="1"/>
</dbReference>
<dbReference type="InterPro" id="IPR043128">
    <property type="entry name" value="Rev_trsase/Diguanyl_cyclase"/>
</dbReference>
<accession>A0AAD8X4G8</accession>